<dbReference type="SUPFAM" id="SSF53098">
    <property type="entry name" value="Ribonuclease H-like"/>
    <property type="match status" value="1"/>
</dbReference>
<dbReference type="GO" id="GO:0003676">
    <property type="term" value="F:nucleic acid binding"/>
    <property type="evidence" value="ECO:0007669"/>
    <property type="project" value="InterPro"/>
</dbReference>
<dbReference type="Pfam" id="PF01612">
    <property type="entry name" value="DNA_pol_A_exo1"/>
    <property type="match status" value="1"/>
</dbReference>
<proteinExistence type="predicted"/>
<comment type="caution">
    <text evidence="2">The sequence shown here is derived from an EMBL/GenBank/DDBJ whole genome shotgun (WGS) entry which is preliminary data.</text>
</comment>
<evidence type="ECO:0000313" key="3">
    <source>
        <dbReference type="Proteomes" id="UP001374579"/>
    </source>
</evidence>
<dbReference type="EMBL" id="JBAMIC010000019">
    <property type="protein sequence ID" value="KAK7093949.1"/>
    <property type="molecule type" value="Genomic_DNA"/>
</dbReference>
<dbReference type="PANTHER" id="PTHR46814:SF1">
    <property type="entry name" value="EGALITARIAN, ISOFORM B"/>
    <property type="match status" value="1"/>
</dbReference>
<evidence type="ECO:0000259" key="1">
    <source>
        <dbReference type="SMART" id="SM00474"/>
    </source>
</evidence>
<dbReference type="Proteomes" id="UP001374579">
    <property type="component" value="Unassembled WGS sequence"/>
</dbReference>
<dbReference type="GO" id="GO:0006139">
    <property type="term" value="P:nucleobase-containing compound metabolic process"/>
    <property type="evidence" value="ECO:0007669"/>
    <property type="project" value="InterPro"/>
</dbReference>
<accession>A0AAN9G3Z0</accession>
<reference evidence="2 3" key="1">
    <citation type="submission" date="2024-02" db="EMBL/GenBank/DDBJ databases">
        <title>Chromosome-scale genome assembly of the rough periwinkle Littorina saxatilis.</title>
        <authorList>
            <person name="De Jode A."/>
            <person name="Faria R."/>
            <person name="Formenti G."/>
            <person name="Sims Y."/>
            <person name="Smith T.P."/>
            <person name="Tracey A."/>
            <person name="Wood J.M.D."/>
            <person name="Zagrodzka Z.B."/>
            <person name="Johannesson K."/>
            <person name="Butlin R.K."/>
            <person name="Leder E.H."/>
        </authorList>
    </citation>
    <scope>NUCLEOTIDE SEQUENCE [LARGE SCALE GENOMIC DNA]</scope>
    <source>
        <strain evidence="2">Snail1</strain>
        <tissue evidence="2">Muscle</tissue>
    </source>
</reference>
<evidence type="ECO:0000313" key="2">
    <source>
        <dbReference type="EMBL" id="KAK7093949.1"/>
    </source>
</evidence>
<gene>
    <name evidence="2" type="ORF">V1264_007628</name>
</gene>
<feature type="domain" description="3'-5' exonuclease" evidence="1">
    <location>
        <begin position="6"/>
        <end position="198"/>
    </location>
</feature>
<sequence>MTMPHTEVVDQVSACREAVDKLEKEEFVGVDSEGVNLSKTGPMTLLQIGTASGLVFLFDVMREPRMFKDGGLKKFLEQGSMVKVLHSARNDAEALHAQFGVTLVQNVHDVQLAHMEILRKDGAKFPSRPKLEEICEIYCPEKVALLKVEKDSMQTKWNKTEGEYWAKRPLTQEMIEYAANDVIALIPEVYLAQKKLLEDKGLTKAFQTRVKDDIQRTYDPQVRQRLEKEEKELLHSVVHEFAAIANRRTRYEDVTDENVLNALISLRVDDLQDLGLPPFFRDLKFQQIESKLNEMEEDLKLKGTEFEPSGIVCRALHFFTTLTERPDIARRAKLLEEQVNKILLDDIKNKYTTSTQAKHLSGHEKTFLSHKIRAKRANDPTIHPVVLRLSWRVKEDDLDENMERCKADPNGYPVSEGYAKLLRFYLSGDVPATLKRKATMFLSFLEQLGKVRRPQRTQRYGGLHDYDSYDDFGDY</sequence>
<dbReference type="InterPro" id="IPR036397">
    <property type="entry name" value="RNaseH_sf"/>
</dbReference>
<dbReference type="InterPro" id="IPR002562">
    <property type="entry name" value="3'-5'_exonuclease_dom"/>
</dbReference>
<dbReference type="GO" id="GO:0008408">
    <property type="term" value="F:3'-5' exonuclease activity"/>
    <property type="evidence" value="ECO:0007669"/>
    <property type="project" value="InterPro"/>
</dbReference>
<organism evidence="2 3">
    <name type="scientific">Littorina saxatilis</name>
    <dbReference type="NCBI Taxonomy" id="31220"/>
    <lineage>
        <taxon>Eukaryota</taxon>
        <taxon>Metazoa</taxon>
        <taxon>Spiralia</taxon>
        <taxon>Lophotrochozoa</taxon>
        <taxon>Mollusca</taxon>
        <taxon>Gastropoda</taxon>
        <taxon>Caenogastropoda</taxon>
        <taxon>Littorinimorpha</taxon>
        <taxon>Littorinoidea</taxon>
        <taxon>Littorinidae</taxon>
        <taxon>Littorina</taxon>
    </lineage>
</organism>
<dbReference type="AlphaFoldDB" id="A0AAN9G3Z0"/>
<dbReference type="Gene3D" id="3.30.420.10">
    <property type="entry name" value="Ribonuclease H-like superfamily/Ribonuclease H"/>
    <property type="match status" value="1"/>
</dbReference>
<name>A0AAN9G3Z0_9CAEN</name>
<dbReference type="SMART" id="SM00474">
    <property type="entry name" value="35EXOc"/>
    <property type="match status" value="1"/>
</dbReference>
<protein>
    <recommendedName>
        <fullName evidence="1">3'-5' exonuclease domain-containing protein</fullName>
    </recommendedName>
</protein>
<dbReference type="InterPro" id="IPR012337">
    <property type="entry name" value="RNaseH-like_sf"/>
</dbReference>
<keyword evidence="3" id="KW-1185">Reference proteome</keyword>
<dbReference type="PANTHER" id="PTHR46814">
    <property type="entry name" value="EGALITARIAN, ISOFORM B"/>
    <property type="match status" value="1"/>
</dbReference>